<sequence length="66" mass="7389">MDTSSDPVEMLRRWTDVGGVWRVSGRRGDTLVVGLYRCDGGEEVDRLVSSDPDLRRYVGDRGDSQS</sequence>
<dbReference type="Proteomes" id="UP001059836">
    <property type="component" value="Chromosome"/>
</dbReference>
<dbReference type="RefSeq" id="WP_213250922.1">
    <property type="nucleotide sequence ID" value="NZ_CP045806.1"/>
</dbReference>
<reference evidence="1" key="1">
    <citation type="journal article" date="2021" name="Nat. Microbiol.">
        <title>Cocultivation of an ultrasmall environmental parasitic bacterium with lytic ability against bacteria associated with wastewater foams.</title>
        <authorList>
            <person name="Batinovic S."/>
            <person name="Rose J.J.A."/>
            <person name="Ratcliffe J."/>
            <person name="Seviour R.J."/>
            <person name="Petrovski S."/>
        </authorList>
    </citation>
    <scope>NUCLEOTIDE SEQUENCE</scope>
    <source>
        <strain evidence="1">CON9</strain>
    </source>
</reference>
<dbReference type="EMBL" id="CP045809">
    <property type="protein sequence ID" value="QHN37045.1"/>
    <property type="molecule type" value="Genomic_DNA"/>
</dbReference>
<protein>
    <submittedName>
        <fullName evidence="1">Uncharacterized protein</fullName>
    </submittedName>
</protein>
<organism evidence="1 2">
    <name type="scientific">Gordonia pseudamarae</name>
    <dbReference type="NCBI Taxonomy" id="2831662"/>
    <lineage>
        <taxon>Bacteria</taxon>
        <taxon>Bacillati</taxon>
        <taxon>Actinomycetota</taxon>
        <taxon>Actinomycetes</taxon>
        <taxon>Mycobacteriales</taxon>
        <taxon>Gordoniaceae</taxon>
        <taxon>Gordonia</taxon>
    </lineage>
</organism>
<evidence type="ECO:0000313" key="1">
    <source>
        <dbReference type="EMBL" id="QHN37045.1"/>
    </source>
</evidence>
<proteinExistence type="predicted"/>
<evidence type="ECO:0000313" key="2">
    <source>
        <dbReference type="Proteomes" id="UP001059836"/>
    </source>
</evidence>
<keyword evidence="2" id="KW-1185">Reference proteome</keyword>
<gene>
    <name evidence="1" type="ORF">GII31_21250</name>
</gene>
<name>A0ABX6IPG7_9ACTN</name>
<accession>A0ABX6IPG7</accession>